<dbReference type="PANTHER" id="PTHR23511">
    <property type="entry name" value="SYNAPTIC VESICLE GLYCOPROTEIN 2"/>
    <property type="match status" value="1"/>
</dbReference>
<feature type="transmembrane region" description="Helical" evidence="7">
    <location>
        <begin position="291"/>
        <end position="309"/>
    </location>
</feature>
<gene>
    <name evidence="9" type="primary">ydjE</name>
    <name evidence="9" type="ORF">CFBP498_35410</name>
</gene>
<dbReference type="EMBL" id="LR828257">
    <property type="protein sequence ID" value="CAD0350178.1"/>
    <property type="molecule type" value="Genomic_DNA"/>
</dbReference>
<feature type="transmembrane region" description="Helical" evidence="7">
    <location>
        <begin position="140"/>
        <end position="161"/>
    </location>
</feature>
<feature type="domain" description="Major facilitator superfamily (MFS) profile" evidence="8">
    <location>
        <begin position="41"/>
        <end position="470"/>
    </location>
</feature>
<evidence type="ECO:0000313" key="9">
    <source>
        <dbReference type="EMBL" id="CAD0350183.1"/>
    </source>
</evidence>
<dbReference type="InterPro" id="IPR020846">
    <property type="entry name" value="MFS_dom"/>
</dbReference>
<proteinExistence type="inferred from homology"/>
<feature type="transmembrane region" description="Helical" evidence="7">
    <location>
        <begin position="206"/>
        <end position="223"/>
    </location>
</feature>
<keyword evidence="3" id="KW-0813">Transport</keyword>
<organism evidence="9 10">
    <name type="scientific">Xanthomonas hortorum pv. vitians</name>
    <dbReference type="NCBI Taxonomy" id="83224"/>
    <lineage>
        <taxon>Bacteria</taxon>
        <taxon>Pseudomonadati</taxon>
        <taxon>Pseudomonadota</taxon>
        <taxon>Gammaproteobacteria</taxon>
        <taxon>Lysobacterales</taxon>
        <taxon>Lysobacteraceae</taxon>
        <taxon>Xanthomonas</taxon>
    </lineage>
</organism>
<feature type="transmembrane region" description="Helical" evidence="7">
    <location>
        <begin position="444"/>
        <end position="463"/>
    </location>
</feature>
<dbReference type="Pfam" id="PF00083">
    <property type="entry name" value="Sugar_tr"/>
    <property type="match status" value="1"/>
</dbReference>
<evidence type="ECO:0000256" key="2">
    <source>
        <dbReference type="ARBA" id="ARBA00010992"/>
    </source>
</evidence>
<keyword evidence="4 7" id="KW-0812">Transmembrane</keyword>
<comment type="subcellular location">
    <subcellularLocation>
        <location evidence="1">Membrane</location>
        <topology evidence="1">Multi-pass membrane protein</topology>
    </subcellularLocation>
</comment>
<evidence type="ECO:0000256" key="1">
    <source>
        <dbReference type="ARBA" id="ARBA00004141"/>
    </source>
</evidence>
<name>A0A6V7EG34_9XANT</name>
<comment type="similarity">
    <text evidence="2">Belongs to the major facilitator superfamily. Sugar transporter (TC 2.A.1.1) family.</text>
</comment>
<dbReference type="GO" id="GO:0016020">
    <property type="term" value="C:membrane"/>
    <property type="evidence" value="ECO:0007669"/>
    <property type="project" value="UniProtKB-SubCell"/>
</dbReference>
<evidence type="ECO:0000256" key="6">
    <source>
        <dbReference type="ARBA" id="ARBA00023136"/>
    </source>
</evidence>
<dbReference type="GO" id="GO:0022857">
    <property type="term" value="F:transmembrane transporter activity"/>
    <property type="evidence" value="ECO:0007669"/>
    <property type="project" value="InterPro"/>
</dbReference>
<evidence type="ECO:0000256" key="4">
    <source>
        <dbReference type="ARBA" id="ARBA00022692"/>
    </source>
</evidence>
<sequence>MPNWPRCMTMALTAPLDPASGAAQIAARIDRLPASATLWRLVGLLALGGFFELYDLFQTAYISPGLIRDGIFASGADGVFGMSDQAAFAAATFLGLFVGAALLSPFADRFGRRLVFTFALIWYTAATVAMGLQSTATGVIVLRFVVGIGLGIELVTIDTYLSELVPRHMRSAAFAFAFFVQFLAVPAVALTAWLLVPHAPLGVSGWRWVVLLSGVFALAIWWLRSRLPESARWLAAQGRHAEADAVLIQLEARCERDLGAPLAMPQQVAVPLAHSDTQASLLWRAPYRGRIGMLVVFHIFQAIGFFGFGNWLPALISAQGTGVTKSLGYSFAISLAYPLAPLLLLRFAQRWENKWQITASALGAVLFGVLFSQQHQATGMVACGAMIAFCNAWMSFAYHGYQAELFPTGLRARAVGFCYSFSRLSTAVSSVLIGWLLAQVGSHGVLAFIVISMSIVASVIALFGTRTRNRALEEIAG</sequence>
<evidence type="ECO:0000259" key="8">
    <source>
        <dbReference type="PROSITE" id="PS50850"/>
    </source>
</evidence>
<evidence type="ECO:0000256" key="3">
    <source>
        <dbReference type="ARBA" id="ARBA00022448"/>
    </source>
</evidence>
<dbReference type="InterPro" id="IPR005828">
    <property type="entry name" value="MFS_sugar_transport-like"/>
</dbReference>
<keyword evidence="10" id="KW-1185">Reference proteome</keyword>
<dbReference type="AlphaFoldDB" id="A0A6V7EG34"/>
<dbReference type="EMBL" id="LR828257">
    <property type="protein sequence ID" value="CAD0350183.1"/>
    <property type="molecule type" value="Genomic_DNA"/>
</dbReference>
<dbReference type="PROSITE" id="PS00216">
    <property type="entry name" value="SUGAR_TRANSPORT_1"/>
    <property type="match status" value="1"/>
</dbReference>
<feature type="transmembrane region" description="Helical" evidence="7">
    <location>
        <begin position="38"/>
        <end position="57"/>
    </location>
</feature>
<evidence type="ECO:0000256" key="7">
    <source>
        <dbReference type="SAM" id="Phobius"/>
    </source>
</evidence>
<feature type="transmembrane region" description="Helical" evidence="7">
    <location>
        <begin position="329"/>
        <end position="348"/>
    </location>
</feature>
<evidence type="ECO:0000313" key="10">
    <source>
        <dbReference type="Proteomes" id="UP000515406"/>
    </source>
</evidence>
<feature type="transmembrane region" description="Helical" evidence="7">
    <location>
        <begin position="86"/>
        <end position="107"/>
    </location>
</feature>
<dbReference type="PROSITE" id="PS50850">
    <property type="entry name" value="MFS"/>
    <property type="match status" value="1"/>
</dbReference>
<keyword evidence="6 7" id="KW-0472">Membrane</keyword>
<keyword evidence="5 7" id="KW-1133">Transmembrane helix</keyword>
<feature type="transmembrane region" description="Helical" evidence="7">
    <location>
        <begin position="173"/>
        <end position="194"/>
    </location>
</feature>
<dbReference type="InterPro" id="IPR005829">
    <property type="entry name" value="Sugar_transporter_CS"/>
</dbReference>
<dbReference type="Gene3D" id="1.20.1250.20">
    <property type="entry name" value="MFS general substrate transporter like domains"/>
    <property type="match status" value="1"/>
</dbReference>
<feature type="transmembrane region" description="Helical" evidence="7">
    <location>
        <begin position="114"/>
        <end position="134"/>
    </location>
</feature>
<accession>A0A6V7EG34</accession>
<protein>
    <submittedName>
        <fullName evidence="9">Inner membrane metabolite transport protein YdjE</fullName>
    </submittedName>
</protein>
<dbReference type="SUPFAM" id="SSF103473">
    <property type="entry name" value="MFS general substrate transporter"/>
    <property type="match status" value="1"/>
</dbReference>
<feature type="transmembrane region" description="Helical" evidence="7">
    <location>
        <begin position="377"/>
        <end position="396"/>
    </location>
</feature>
<evidence type="ECO:0000256" key="5">
    <source>
        <dbReference type="ARBA" id="ARBA00022989"/>
    </source>
</evidence>
<reference evidence="9 10" key="1">
    <citation type="submission" date="2020-07" db="EMBL/GenBank/DDBJ databases">
        <authorList>
            <person name="Pothier F. J."/>
        </authorList>
    </citation>
    <scope>NUCLEOTIDE SEQUENCE [LARGE SCALE GENOMIC DNA]</scope>
    <source>
        <strain evidence="9 10">CFBP 498</strain>
    </source>
</reference>
<dbReference type="PROSITE" id="PS00217">
    <property type="entry name" value="SUGAR_TRANSPORT_2"/>
    <property type="match status" value="1"/>
</dbReference>
<dbReference type="CDD" id="cd17316">
    <property type="entry name" value="MFS_SV2_like"/>
    <property type="match status" value="1"/>
</dbReference>
<dbReference type="InterPro" id="IPR036259">
    <property type="entry name" value="MFS_trans_sf"/>
</dbReference>
<dbReference type="Proteomes" id="UP000515406">
    <property type="component" value="Chromosome"/>
</dbReference>
<feature type="transmembrane region" description="Helical" evidence="7">
    <location>
        <begin position="355"/>
        <end position="371"/>
    </location>
</feature>
<feature type="transmembrane region" description="Helical" evidence="7">
    <location>
        <begin position="417"/>
        <end position="438"/>
    </location>
</feature>